<reference evidence="2 3" key="1">
    <citation type="journal article" date="2020" name="Mol. Biol. Evol.">
        <title>Interspecific Gene Flow and the Evolution of Specialization in Black and White Rhinoceros.</title>
        <authorList>
            <person name="Moodley Y."/>
            <person name="Westbury M.V."/>
            <person name="Russo I.M."/>
            <person name="Gopalakrishnan S."/>
            <person name="Rakotoarivelo A."/>
            <person name="Olsen R.A."/>
            <person name="Prost S."/>
            <person name="Tunstall T."/>
            <person name="Ryder O.A."/>
            <person name="Dalen L."/>
            <person name="Bruford M.W."/>
        </authorList>
    </citation>
    <scope>NUCLEOTIDE SEQUENCE [LARGE SCALE GENOMIC DNA]</scope>
    <source>
        <strain evidence="2">SBR-YM</strain>
        <tissue evidence="2">Skin</tissue>
    </source>
</reference>
<evidence type="ECO:0000256" key="1">
    <source>
        <dbReference type="SAM" id="MobiDB-lite"/>
    </source>
</evidence>
<accession>A0A7J7EV70</accession>
<dbReference type="AlphaFoldDB" id="A0A7J7EV70"/>
<proteinExistence type="predicted"/>
<name>A0A7J7EV70_DICBM</name>
<sequence length="119" mass="12377">MAAAAPQQGRRAGPALRARHRSLPPSKAGSVPAQSQLFRNNPAPESDGKKGCLCPAAFGDLSALEEGLLKPGARLEGEGLFLVSPGHLSPERPAEDQTMLLYDSSSCLLPKGLSVFSAV</sequence>
<organism evidence="2 3">
    <name type="scientific">Diceros bicornis minor</name>
    <name type="common">South-central black rhinoceros</name>
    <dbReference type="NCBI Taxonomy" id="77932"/>
    <lineage>
        <taxon>Eukaryota</taxon>
        <taxon>Metazoa</taxon>
        <taxon>Chordata</taxon>
        <taxon>Craniata</taxon>
        <taxon>Vertebrata</taxon>
        <taxon>Euteleostomi</taxon>
        <taxon>Mammalia</taxon>
        <taxon>Eutheria</taxon>
        <taxon>Laurasiatheria</taxon>
        <taxon>Perissodactyla</taxon>
        <taxon>Rhinocerotidae</taxon>
        <taxon>Diceros</taxon>
    </lineage>
</organism>
<evidence type="ECO:0000313" key="3">
    <source>
        <dbReference type="Proteomes" id="UP000551758"/>
    </source>
</evidence>
<gene>
    <name evidence="2" type="ORF">HPG69_000193</name>
</gene>
<feature type="compositionally biased region" description="Low complexity" evidence="1">
    <location>
        <begin position="1"/>
        <end position="15"/>
    </location>
</feature>
<comment type="caution">
    <text evidence="2">The sequence shown here is derived from an EMBL/GenBank/DDBJ whole genome shotgun (WGS) entry which is preliminary data.</text>
</comment>
<protein>
    <submittedName>
        <fullName evidence="2">Uncharacterized protein</fullName>
    </submittedName>
</protein>
<keyword evidence="3" id="KW-1185">Reference proteome</keyword>
<dbReference type="Proteomes" id="UP000551758">
    <property type="component" value="Unassembled WGS sequence"/>
</dbReference>
<feature type="region of interest" description="Disordered" evidence="1">
    <location>
        <begin position="1"/>
        <end position="47"/>
    </location>
</feature>
<evidence type="ECO:0000313" key="2">
    <source>
        <dbReference type="EMBL" id="KAF5919593.1"/>
    </source>
</evidence>
<dbReference type="EMBL" id="JACDTQ010002243">
    <property type="protein sequence ID" value="KAF5919593.1"/>
    <property type="molecule type" value="Genomic_DNA"/>
</dbReference>